<name>A0AAQ3WPI2_PASNO</name>
<dbReference type="AlphaFoldDB" id="A0AAQ3WPI2"/>
<dbReference type="InterPro" id="IPR005174">
    <property type="entry name" value="KIB1-4_b-propeller"/>
</dbReference>
<dbReference type="PANTHER" id="PTHR33110">
    <property type="entry name" value="F-BOX/KELCH-REPEAT PROTEIN-RELATED"/>
    <property type="match status" value="1"/>
</dbReference>
<gene>
    <name evidence="3" type="ORF">U9M48_018193</name>
</gene>
<evidence type="ECO:0000259" key="2">
    <source>
        <dbReference type="Pfam" id="PF03478"/>
    </source>
</evidence>
<accession>A0AAQ3WPI2</accession>
<dbReference type="Pfam" id="PF03478">
    <property type="entry name" value="Beta-prop_KIB1-4"/>
    <property type="match status" value="1"/>
</dbReference>
<proteinExistence type="predicted"/>
<evidence type="ECO:0000256" key="1">
    <source>
        <dbReference type="SAM" id="MobiDB-lite"/>
    </source>
</evidence>
<dbReference type="Proteomes" id="UP001341281">
    <property type="component" value="Chromosome 04"/>
</dbReference>
<organism evidence="3 4">
    <name type="scientific">Paspalum notatum var. saurae</name>
    <dbReference type="NCBI Taxonomy" id="547442"/>
    <lineage>
        <taxon>Eukaryota</taxon>
        <taxon>Viridiplantae</taxon>
        <taxon>Streptophyta</taxon>
        <taxon>Embryophyta</taxon>
        <taxon>Tracheophyta</taxon>
        <taxon>Spermatophyta</taxon>
        <taxon>Magnoliopsida</taxon>
        <taxon>Liliopsida</taxon>
        <taxon>Poales</taxon>
        <taxon>Poaceae</taxon>
        <taxon>PACMAD clade</taxon>
        <taxon>Panicoideae</taxon>
        <taxon>Andropogonodae</taxon>
        <taxon>Paspaleae</taxon>
        <taxon>Paspalinae</taxon>
        <taxon>Paspalum</taxon>
    </lineage>
</organism>
<reference evidence="3 4" key="1">
    <citation type="submission" date="2024-02" db="EMBL/GenBank/DDBJ databases">
        <title>High-quality chromosome-scale genome assembly of Pensacola bahiagrass (Paspalum notatum Flugge var. saurae).</title>
        <authorList>
            <person name="Vega J.M."/>
            <person name="Podio M."/>
            <person name="Orjuela J."/>
            <person name="Siena L.A."/>
            <person name="Pessino S.C."/>
            <person name="Combes M.C."/>
            <person name="Mariac C."/>
            <person name="Albertini E."/>
            <person name="Pupilli F."/>
            <person name="Ortiz J.P.A."/>
            <person name="Leblanc O."/>
        </authorList>
    </citation>
    <scope>NUCLEOTIDE SEQUENCE [LARGE SCALE GENOMIC DNA]</scope>
    <source>
        <strain evidence="3">R1</strain>
        <tissue evidence="3">Leaf</tissue>
    </source>
</reference>
<evidence type="ECO:0000313" key="4">
    <source>
        <dbReference type="Proteomes" id="UP001341281"/>
    </source>
</evidence>
<keyword evidence="4" id="KW-1185">Reference proteome</keyword>
<feature type="region of interest" description="Disordered" evidence="1">
    <location>
        <begin position="338"/>
        <end position="363"/>
    </location>
</feature>
<dbReference type="EMBL" id="CP144748">
    <property type="protein sequence ID" value="WVZ69403.1"/>
    <property type="molecule type" value="Genomic_DNA"/>
</dbReference>
<sequence>MLVSQFPPETLTIHCNNPWPWSCSGQTRHGRSSASSSTASRRWPTASASAPSAGRGTRPSGSSRGAAGSSRGWRSPSPRPRQPASDRASFDSLSDRAVYRLPFPTGGGVSAALADSANDWLVVAHRDRGNFLLDPFTGATLPLPHQRTITRSAYRLGRGDDHLVEYYPPRSQREPYILKAVLSRRPSADDPAGRCIVAAIVDSGELFFCRPGDSSWRRPGTFDSKGIYSDCFHDITFCNGRLYGITKRDPLTFGFEYVSVFDVDEDAGELVESRTGGYSLDKYPGPDDSDESEEERRYRYCHRPPQATAAVLRRVARPAAHGRALLLVLRQRRSAHLPVQGVPPRTSPVQEAAQHRPVRSMGEAPSLDGEVLFLGGSGPRSFAAAEHGVDADCIYFADDHHQEGDKNVYYARSRDDDWPADDPTETQPCGDIGRYCMRDKSVTLLTKELPANERRSPPVWLYLSDQRR</sequence>
<feature type="region of interest" description="Disordered" evidence="1">
    <location>
        <begin position="274"/>
        <end position="296"/>
    </location>
</feature>
<feature type="domain" description="KIB1-4 beta-propeller" evidence="2">
    <location>
        <begin position="92"/>
        <end position="409"/>
    </location>
</feature>
<protein>
    <recommendedName>
        <fullName evidence="2">KIB1-4 beta-propeller domain-containing protein</fullName>
    </recommendedName>
</protein>
<feature type="region of interest" description="Disordered" evidence="1">
    <location>
        <begin position="24"/>
        <end position="90"/>
    </location>
</feature>
<feature type="compositionally biased region" description="Low complexity" evidence="1">
    <location>
        <begin position="32"/>
        <end position="87"/>
    </location>
</feature>
<dbReference type="PANTHER" id="PTHR33110:SF71">
    <property type="entry name" value="F-BOX_KELCH-REPEAT PROTEIN"/>
    <property type="match status" value="1"/>
</dbReference>
<evidence type="ECO:0000313" key="3">
    <source>
        <dbReference type="EMBL" id="WVZ69403.1"/>
    </source>
</evidence>